<reference evidence="2 3" key="1">
    <citation type="submission" date="2019-02" db="EMBL/GenBank/DDBJ databases">
        <title>Genome sequencing of the rare red list fungi Phlebia centrifuga.</title>
        <authorList>
            <person name="Buettner E."/>
            <person name="Kellner H."/>
        </authorList>
    </citation>
    <scope>NUCLEOTIDE SEQUENCE [LARGE SCALE GENOMIC DNA]</scope>
    <source>
        <strain evidence="2 3">DSM 108282</strain>
    </source>
</reference>
<dbReference type="Proteomes" id="UP000309038">
    <property type="component" value="Unassembled WGS sequence"/>
</dbReference>
<evidence type="ECO:0000313" key="2">
    <source>
        <dbReference type="EMBL" id="THG97878.1"/>
    </source>
</evidence>
<keyword evidence="3" id="KW-1185">Reference proteome</keyword>
<accession>A0A4S4KHT2</accession>
<name>A0A4S4KHT2_9APHY</name>
<feature type="compositionally biased region" description="Basic residues" evidence="1">
    <location>
        <begin position="98"/>
        <end position="107"/>
    </location>
</feature>
<evidence type="ECO:0000256" key="1">
    <source>
        <dbReference type="SAM" id="MobiDB-lite"/>
    </source>
</evidence>
<sequence>MSSVAPYGKGTSAAKPSIAALPSFTHSLSAFPTMTAVTSDMVYYGALGKTRSVSEAKLNTALAKHKRDGSQPTSPTSPTSPLASPLDTLDDDEALVIPRRKHRQSGN</sequence>
<feature type="compositionally biased region" description="Low complexity" evidence="1">
    <location>
        <begin position="70"/>
        <end position="87"/>
    </location>
</feature>
<protein>
    <submittedName>
        <fullName evidence="2">Uncharacterized protein</fullName>
    </submittedName>
</protein>
<evidence type="ECO:0000313" key="3">
    <source>
        <dbReference type="Proteomes" id="UP000309038"/>
    </source>
</evidence>
<dbReference type="AlphaFoldDB" id="A0A4S4KHT2"/>
<gene>
    <name evidence="2" type="ORF">EW026_g4219</name>
</gene>
<feature type="region of interest" description="Disordered" evidence="1">
    <location>
        <begin position="58"/>
        <end position="107"/>
    </location>
</feature>
<proteinExistence type="predicted"/>
<comment type="caution">
    <text evidence="2">The sequence shown here is derived from an EMBL/GenBank/DDBJ whole genome shotgun (WGS) entry which is preliminary data.</text>
</comment>
<organism evidence="2 3">
    <name type="scientific">Hermanssonia centrifuga</name>
    <dbReference type="NCBI Taxonomy" id="98765"/>
    <lineage>
        <taxon>Eukaryota</taxon>
        <taxon>Fungi</taxon>
        <taxon>Dikarya</taxon>
        <taxon>Basidiomycota</taxon>
        <taxon>Agaricomycotina</taxon>
        <taxon>Agaricomycetes</taxon>
        <taxon>Polyporales</taxon>
        <taxon>Meruliaceae</taxon>
        <taxon>Hermanssonia</taxon>
    </lineage>
</organism>
<dbReference type="EMBL" id="SGPJ01000145">
    <property type="protein sequence ID" value="THG97878.1"/>
    <property type="molecule type" value="Genomic_DNA"/>
</dbReference>